<protein>
    <recommendedName>
        <fullName evidence="1">Replication-associated protein G2P N-terminal domain-containing protein</fullName>
    </recommendedName>
</protein>
<feature type="domain" description="Replication-associated protein G2P N-terminal" evidence="1">
    <location>
        <begin position="59"/>
        <end position="226"/>
    </location>
</feature>
<dbReference type="Proteomes" id="UP000524450">
    <property type="component" value="Unassembled WGS sequence"/>
</dbReference>
<reference evidence="2 3" key="1">
    <citation type="submission" date="2020-08" db="EMBL/GenBank/DDBJ databases">
        <title>Genomic Encyclopedia of Type Strains, Phase IV (KMG-V): Genome sequencing to study the core and pangenomes of soil and plant-associated prokaryotes.</title>
        <authorList>
            <person name="Whitman W."/>
        </authorList>
    </citation>
    <scope>NUCLEOTIDE SEQUENCE [LARGE SCALE GENOMIC DNA]</scope>
    <source>
        <strain evidence="2 3">34/80</strain>
    </source>
</reference>
<accession>A0A840FT02</accession>
<dbReference type="Pfam" id="PF05144">
    <property type="entry name" value="Phage_CRI"/>
    <property type="match status" value="1"/>
</dbReference>
<gene>
    <name evidence="2" type="ORF">GGD71_004753</name>
</gene>
<dbReference type="NCBIfam" id="TIGR01629">
    <property type="entry name" value="rep_II_X"/>
    <property type="match status" value="1"/>
</dbReference>
<organism evidence="2 3">
    <name type="scientific">Variovorax guangxiensis</name>
    <dbReference type="NCBI Taxonomy" id="1775474"/>
    <lineage>
        <taxon>Bacteria</taxon>
        <taxon>Pseudomonadati</taxon>
        <taxon>Pseudomonadota</taxon>
        <taxon>Betaproteobacteria</taxon>
        <taxon>Burkholderiales</taxon>
        <taxon>Comamonadaceae</taxon>
        <taxon>Variovorax</taxon>
    </lineage>
</organism>
<evidence type="ECO:0000259" key="1">
    <source>
        <dbReference type="Pfam" id="PF05144"/>
    </source>
</evidence>
<dbReference type="InterPro" id="IPR022686">
    <property type="entry name" value="G2P_N"/>
</dbReference>
<dbReference type="RefSeq" id="WP_184641044.1">
    <property type="nucleotide sequence ID" value="NZ_JACIFZ010000006.1"/>
</dbReference>
<sequence length="374" mass="41850">MNFDGIDFSHCMMVDTLGLRVPDVDPSRLPNKFALVGGGDEKKWAKGSLQTAAGKNSLKVTAVKSRKAFCIEGSPAFHRQGHNIVSSGDVAMLAYAAVKDCNRELWLNLSGDRARAFVRGTGIEVTRVDTPVLLRKPAGLSSAAVINGLALAGILAGHSISLYANESVYFDQHSQLDSLKAYDKLVEVEGKRRLKIPETPQTTALMDLAASTIRMEAVYRQKWLQREFDNEPLTPSRLSPGVLARMFAALLEGYTLRRDIRRPLNQEALMAIPAKFQRFVLLWQNGNDMKLVKAKNFTEYSRARSYLKLNHSLDIDGPPPKHIEDRVELGDILSPKNFMSVPAEIKADRELFFHCDMDLERQGIGPRWRNNWAE</sequence>
<dbReference type="EMBL" id="JACIFZ010000006">
    <property type="protein sequence ID" value="MBB4223962.1"/>
    <property type="molecule type" value="Genomic_DNA"/>
</dbReference>
<evidence type="ECO:0000313" key="2">
    <source>
        <dbReference type="EMBL" id="MBB4223962.1"/>
    </source>
</evidence>
<evidence type="ECO:0000313" key="3">
    <source>
        <dbReference type="Proteomes" id="UP000524450"/>
    </source>
</evidence>
<proteinExistence type="predicted"/>
<dbReference type="GO" id="GO:0006260">
    <property type="term" value="P:DNA replication"/>
    <property type="evidence" value="ECO:0007669"/>
    <property type="project" value="InterPro"/>
</dbReference>
<dbReference type="AlphaFoldDB" id="A0A840FT02"/>
<comment type="caution">
    <text evidence="2">The sequence shown here is derived from an EMBL/GenBank/DDBJ whole genome shotgun (WGS) entry which is preliminary data.</text>
</comment>
<name>A0A840FT02_9BURK</name>
<dbReference type="InterPro" id="IPR006516">
    <property type="entry name" value="G2P"/>
</dbReference>